<feature type="region of interest" description="Disordered" evidence="1">
    <location>
        <begin position="46"/>
        <end position="76"/>
    </location>
</feature>
<proteinExistence type="predicted"/>
<protein>
    <submittedName>
        <fullName evidence="2">Uncharacterized protein</fullName>
    </submittedName>
</protein>
<reference evidence="2 3" key="1">
    <citation type="journal article" date="2018" name="Evol. Lett.">
        <title>Horizontal gene cluster transfer increased hallucinogenic mushroom diversity.</title>
        <authorList>
            <person name="Reynolds H.T."/>
            <person name="Vijayakumar V."/>
            <person name="Gluck-Thaler E."/>
            <person name="Korotkin H.B."/>
            <person name="Matheny P.B."/>
            <person name="Slot J.C."/>
        </authorList>
    </citation>
    <scope>NUCLEOTIDE SEQUENCE [LARGE SCALE GENOMIC DNA]</scope>
    <source>
        <strain evidence="2 3">2631</strain>
    </source>
</reference>
<accession>A0A409W7X5</accession>
<dbReference type="EMBL" id="NHYD01003682">
    <property type="protein sequence ID" value="PPQ74641.1"/>
    <property type="molecule type" value="Genomic_DNA"/>
</dbReference>
<comment type="caution">
    <text evidence="2">The sequence shown here is derived from an EMBL/GenBank/DDBJ whole genome shotgun (WGS) entry which is preliminary data.</text>
</comment>
<organism evidence="2 3">
    <name type="scientific">Psilocybe cyanescens</name>
    <dbReference type="NCBI Taxonomy" id="93625"/>
    <lineage>
        <taxon>Eukaryota</taxon>
        <taxon>Fungi</taxon>
        <taxon>Dikarya</taxon>
        <taxon>Basidiomycota</taxon>
        <taxon>Agaricomycotina</taxon>
        <taxon>Agaricomycetes</taxon>
        <taxon>Agaricomycetidae</taxon>
        <taxon>Agaricales</taxon>
        <taxon>Agaricineae</taxon>
        <taxon>Strophariaceae</taxon>
        <taxon>Psilocybe</taxon>
    </lineage>
</organism>
<gene>
    <name evidence="2" type="ORF">CVT25_007243</name>
</gene>
<feature type="region of interest" description="Disordered" evidence="1">
    <location>
        <begin position="129"/>
        <end position="161"/>
    </location>
</feature>
<evidence type="ECO:0000256" key="1">
    <source>
        <dbReference type="SAM" id="MobiDB-lite"/>
    </source>
</evidence>
<name>A0A409W7X5_PSICY</name>
<dbReference type="InParanoid" id="A0A409W7X5"/>
<feature type="compositionally biased region" description="Polar residues" evidence="1">
    <location>
        <begin position="48"/>
        <end position="66"/>
    </location>
</feature>
<evidence type="ECO:0000313" key="3">
    <source>
        <dbReference type="Proteomes" id="UP000283269"/>
    </source>
</evidence>
<keyword evidence="3" id="KW-1185">Reference proteome</keyword>
<dbReference type="Proteomes" id="UP000283269">
    <property type="component" value="Unassembled WGS sequence"/>
</dbReference>
<sequence length="161" mass="17545">MDISLPTFLNQTYPTYPSLINVDPKKGLGHGAPYPMPARTLRTVGVQAGSTATPSDQQPPQISERQVSADGHDRDRPALEIIVSALEKQLKSRSDLLEEVQREVEICRGELDLRARRIEELERAALGRGIGDDSAMTKGNFRECDSGGEDSSEQAANEGKA</sequence>
<dbReference type="AlphaFoldDB" id="A0A409W7X5"/>
<evidence type="ECO:0000313" key="2">
    <source>
        <dbReference type="EMBL" id="PPQ74641.1"/>
    </source>
</evidence>